<accession>A0ABW2LAQ0</accession>
<proteinExistence type="predicted"/>
<protein>
    <submittedName>
        <fullName evidence="2">SprT-like domain-containing protein</fullName>
    </submittedName>
</protein>
<dbReference type="InterPro" id="IPR006640">
    <property type="entry name" value="SprT-like_domain"/>
</dbReference>
<evidence type="ECO:0000313" key="3">
    <source>
        <dbReference type="Proteomes" id="UP001596472"/>
    </source>
</evidence>
<sequence>MPSEHVKDYITLSDCYDVFNDALFDGQLRGCVLTFEDRGQHFGYYRKGGFIARDGGERRDEICLNPRHFLANTGDLELLQTLVHEQVHQWQFQFGKPSLRTYHNREWADKMLSIGLTPSSTGRPGGKMTGQHMADYPTEGGLFLQVAQGVLAKSSLITWYKEGVAIKRAQEYAARPDLDDQTAPGLVAALAANLPAAGDEESKPSRTPSKVAYQCQECGVKVWGKPSLSLICGDCHGIDGRLLYLASVSNY</sequence>
<gene>
    <name evidence="2" type="ORF">ACFQY0_20275</name>
</gene>
<comment type="caution">
    <text evidence="2">The sequence shown here is derived from an EMBL/GenBank/DDBJ whole genome shotgun (WGS) entry which is preliminary data.</text>
</comment>
<organism evidence="2 3">
    <name type="scientific">Haloferula chungangensis</name>
    <dbReference type="NCBI Taxonomy" id="1048331"/>
    <lineage>
        <taxon>Bacteria</taxon>
        <taxon>Pseudomonadati</taxon>
        <taxon>Verrucomicrobiota</taxon>
        <taxon>Verrucomicrobiia</taxon>
        <taxon>Verrucomicrobiales</taxon>
        <taxon>Verrucomicrobiaceae</taxon>
        <taxon>Haloferula</taxon>
    </lineage>
</organism>
<dbReference type="Pfam" id="PF10263">
    <property type="entry name" value="SprT-like"/>
    <property type="match status" value="1"/>
</dbReference>
<name>A0ABW2LAQ0_9BACT</name>
<dbReference type="Proteomes" id="UP001596472">
    <property type="component" value="Unassembled WGS sequence"/>
</dbReference>
<dbReference type="RefSeq" id="WP_379716546.1">
    <property type="nucleotide sequence ID" value="NZ_JBHTBS010000019.1"/>
</dbReference>
<feature type="domain" description="SprT-like" evidence="1">
    <location>
        <begin position="13"/>
        <end position="115"/>
    </location>
</feature>
<dbReference type="EMBL" id="JBHTBS010000019">
    <property type="protein sequence ID" value="MFC7339539.1"/>
    <property type="molecule type" value="Genomic_DNA"/>
</dbReference>
<evidence type="ECO:0000313" key="2">
    <source>
        <dbReference type="EMBL" id="MFC7339539.1"/>
    </source>
</evidence>
<keyword evidence="3" id="KW-1185">Reference proteome</keyword>
<evidence type="ECO:0000259" key="1">
    <source>
        <dbReference type="Pfam" id="PF10263"/>
    </source>
</evidence>
<reference evidence="3" key="1">
    <citation type="journal article" date="2019" name="Int. J. Syst. Evol. Microbiol.">
        <title>The Global Catalogue of Microorganisms (GCM) 10K type strain sequencing project: providing services to taxonomists for standard genome sequencing and annotation.</title>
        <authorList>
            <consortium name="The Broad Institute Genomics Platform"/>
            <consortium name="The Broad Institute Genome Sequencing Center for Infectious Disease"/>
            <person name="Wu L."/>
            <person name="Ma J."/>
        </authorList>
    </citation>
    <scope>NUCLEOTIDE SEQUENCE [LARGE SCALE GENOMIC DNA]</scope>
    <source>
        <strain evidence="3">CGMCC 4.1467</strain>
    </source>
</reference>